<evidence type="ECO:0000256" key="2">
    <source>
        <dbReference type="ARBA" id="ARBA00022448"/>
    </source>
</evidence>
<gene>
    <name evidence="12" type="ORF">QX99_02110</name>
</gene>
<dbReference type="eggNOG" id="COG1132">
    <property type="taxonomic scope" value="Bacteria"/>
</dbReference>
<evidence type="ECO:0000313" key="13">
    <source>
        <dbReference type="Proteomes" id="UP000032287"/>
    </source>
</evidence>
<dbReference type="InterPro" id="IPR003593">
    <property type="entry name" value="AAA+_ATPase"/>
</dbReference>
<dbReference type="InterPro" id="IPR011527">
    <property type="entry name" value="ABC1_TM_dom"/>
</dbReference>
<evidence type="ECO:0000256" key="9">
    <source>
        <dbReference type="SAM" id="Phobius"/>
    </source>
</evidence>
<evidence type="ECO:0000256" key="7">
    <source>
        <dbReference type="ARBA" id="ARBA00022989"/>
    </source>
</evidence>
<feature type="transmembrane region" description="Helical" evidence="9">
    <location>
        <begin position="233"/>
        <end position="257"/>
    </location>
</feature>
<evidence type="ECO:0000256" key="5">
    <source>
        <dbReference type="ARBA" id="ARBA00022741"/>
    </source>
</evidence>
<protein>
    <submittedName>
        <fullName evidence="12">Putative ABC transporter ATP-binding protein</fullName>
    </submittedName>
</protein>
<dbReference type="InterPro" id="IPR003439">
    <property type="entry name" value="ABC_transporter-like_ATP-bd"/>
</dbReference>
<dbReference type="InterPro" id="IPR036640">
    <property type="entry name" value="ABC1_TM_sf"/>
</dbReference>
<dbReference type="EMBL" id="JWHU01000042">
    <property type="protein sequence ID" value="KIU19083.1"/>
    <property type="molecule type" value="Genomic_DNA"/>
</dbReference>
<dbReference type="PATRIC" id="fig|137591.25.peg.2076"/>
<accession>A0A0D1JC15</accession>
<dbReference type="SMART" id="SM00382">
    <property type="entry name" value="AAA"/>
    <property type="match status" value="1"/>
</dbReference>
<keyword evidence="8 9" id="KW-0472">Membrane</keyword>
<feature type="transmembrane region" description="Helical" evidence="9">
    <location>
        <begin position="154"/>
        <end position="174"/>
    </location>
</feature>
<dbReference type="GO" id="GO:0005886">
    <property type="term" value="C:plasma membrane"/>
    <property type="evidence" value="ECO:0007669"/>
    <property type="project" value="UniProtKB-SubCell"/>
</dbReference>
<dbReference type="GO" id="GO:0005524">
    <property type="term" value="F:ATP binding"/>
    <property type="evidence" value="ECO:0007669"/>
    <property type="project" value="UniProtKB-KW"/>
</dbReference>
<evidence type="ECO:0000256" key="6">
    <source>
        <dbReference type="ARBA" id="ARBA00022840"/>
    </source>
</evidence>
<keyword evidence="4 9" id="KW-0812">Transmembrane</keyword>
<dbReference type="RefSeq" id="WP_043712341.1">
    <property type="nucleotide sequence ID" value="NZ_JALOCT010000006.1"/>
</dbReference>
<feature type="transmembrane region" description="Helical" evidence="9">
    <location>
        <begin position="12"/>
        <end position="34"/>
    </location>
</feature>
<dbReference type="Pfam" id="PF00664">
    <property type="entry name" value="ABC_membrane"/>
    <property type="match status" value="1"/>
</dbReference>
<dbReference type="GO" id="GO:0016887">
    <property type="term" value="F:ATP hydrolysis activity"/>
    <property type="evidence" value="ECO:0007669"/>
    <property type="project" value="InterPro"/>
</dbReference>
<keyword evidence="5" id="KW-0547">Nucleotide-binding</keyword>
<dbReference type="PROSITE" id="PS50929">
    <property type="entry name" value="ABC_TM1F"/>
    <property type="match status" value="1"/>
</dbReference>
<reference evidence="12 13" key="1">
    <citation type="journal article" date="2015" name="Microbiology (Mosc.)">
        <title>Genomics of the Weissella cibaria species with an examination of its metabolic traits.</title>
        <authorList>
            <person name="Lynch K.M."/>
            <person name="Lucid A."/>
            <person name="Arendt E.K."/>
            <person name="Sleator R.D."/>
            <person name="Lucey B."/>
            <person name="Coffey A."/>
        </authorList>
    </citation>
    <scope>NUCLEOTIDE SEQUENCE [LARGE SCALE GENOMIC DNA]</scope>
    <source>
        <strain evidence="12 13">MG1</strain>
    </source>
</reference>
<dbReference type="PANTHER" id="PTHR43394">
    <property type="entry name" value="ATP-DEPENDENT PERMEASE MDL1, MITOCHONDRIAL"/>
    <property type="match status" value="1"/>
</dbReference>
<name>A0A0D1JC15_9LACO</name>
<feature type="transmembrane region" description="Helical" evidence="9">
    <location>
        <begin position="54"/>
        <end position="75"/>
    </location>
</feature>
<evidence type="ECO:0000256" key="3">
    <source>
        <dbReference type="ARBA" id="ARBA00022475"/>
    </source>
</evidence>
<dbReference type="Pfam" id="PF00005">
    <property type="entry name" value="ABC_tran"/>
    <property type="match status" value="1"/>
</dbReference>
<organism evidence="12 13">
    <name type="scientific">Weissella cibaria</name>
    <dbReference type="NCBI Taxonomy" id="137591"/>
    <lineage>
        <taxon>Bacteria</taxon>
        <taxon>Bacillati</taxon>
        <taxon>Bacillota</taxon>
        <taxon>Bacilli</taxon>
        <taxon>Lactobacillales</taxon>
        <taxon>Lactobacillaceae</taxon>
        <taxon>Weissella</taxon>
    </lineage>
</organism>
<keyword evidence="13" id="KW-1185">Reference proteome</keyword>
<comment type="subcellular location">
    <subcellularLocation>
        <location evidence="1">Cell membrane</location>
        <topology evidence="1">Multi-pass membrane protein</topology>
    </subcellularLocation>
</comment>
<dbReference type="GO" id="GO:0015421">
    <property type="term" value="F:ABC-type oligopeptide transporter activity"/>
    <property type="evidence" value="ECO:0007669"/>
    <property type="project" value="TreeGrafter"/>
</dbReference>
<feature type="domain" description="ABC transporter" evidence="10">
    <location>
        <begin position="329"/>
        <end position="564"/>
    </location>
</feature>
<dbReference type="InterPro" id="IPR017871">
    <property type="entry name" value="ABC_transporter-like_CS"/>
</dbReference>
<evidence type="ECO:0000259" key="10">
    <source>
        <dbReference type="PROSITE" id="PS50893"/>
    </source>
</evidence>
<dbReference type="FunFam" id="3.40.50.300:FF:000221">
    <property type="entry name" value="Multidrug ABC transporter ATP-binding protein"/>
    <property type="match status" value="1"/>
</dbReference>
<dbReference type="InterPro" id="IPR027417">
    <property type="entry name" value="P-loop_NTPase"/>
</dbReference>
<feature type="transmembrane region" description="Helical" evidence="9">
    <location>
        <begin position="277"/>
        <end position="300"/>
    </location>
</feature>
<feature type="domain" description="ABC transmembrane type-1" evidence="11">
    <location>
        <begin position="16"/>
        <end position="297"/>
    </location>
</feature>
<dbReference type="PROSITE" id="PS50893">
    <property type="entry name" value="ABC_TRANSPORTER_2"/>
    <property type="match status" value="1"/>
</dbReference>
<dbReference type="PROSITE" id="PS00211">
    <property type="entry name" value="ABC_TRANSPORTER_1"/>
    <property type="match status" value="1"/>
</dbReference>
<dbReference type="CDD" id="cd18548">
    <property type="entry name" value="ABC_6TM_Tm287_like"/>
    <property type="match status" value="1"/>
</dbReference>
<keyword evidence="7 9" id="KW-1133">Transmembrane helix</keyword>
<dbReference type="AlphaFoldDB" id="A0A0D1JC15"/>
<evidence type="ECO:0000313" key="12">
    <source>
        <dbReference type="EMBL" id="KIU19083.1"/>
    </source>
</evidence>
<dbReference type="PANTHER" id="PTHR43394:SF1">
    <property type="entry name" value="ATP-BINDING CASSETTE SUB-FAMILY B MEMBER 10, MITOCHONDRIAL"/>
    <property type="match status" value="1"/>
</dbReference>
<feature type="transmembrane region" description="Helical" evidence="9">
    <location>
        <begin position="132"/>
        <end position="148"/>
    </location>
</feature>
<dbReference type="STRING" id="137591.AO080_03300"/>
<dbReference type="Gene3D" id="1.20.1560.10">
    <property type="entry name" value="ABC transporter type 1, transmembrane domain"/>
    <property type="match status" value="1"/>
</dbReference>
<keyword evidence="2" id="KW-0813">Transport</keyword>
<comment type="caution">
    <text evidence="12">The sequence shown here is derived from an EMBL/GenBank/DDBJ whole genome shotgun (WGS) entry which is preliminary data.</text>
</comment>
<dbReference type="SUPFAM" id="SSF52540">
    <property type="entry name" value="P-loop containing nucleoside triphosphate hydrolases"/>
    <property type="match status" value="1"/>
</dbReference>
<dbReference type="SUPFAM" id="SSF90123">
    <property type="entry name" value="ABC transporter transmembrane region"/>
    <property type="match status" value="1"/>
</dbReference>
<evidence type="ECO:0000256" key="1">
    <source>
        <dbReference type="ARBA" id="ARBA00004651"/>
    </source>
</evidence>
<evidence type="ECO:0000256" key="4">
    <source>
        <dbReference type="ARBA" id="ARBA00022692"/>
    </source>
</evidence>
<proteinExistence type="predicted"/>
<dbReference type="Gene3D" id="3.40.50.300">
    <property type="entry name" value="P-loop containing nucleotide triphosphate hydrolases"/>
    <property type="match status" value="1"/>
</dbReference>
<keyword evidence="6 12" id="KW-0067">ATP-binding</keyword>
<evidence type="ECO:0000259" key="11">
    <source>
        <dbReference type="PROSITE" id="PS50929"/>
    </source>
</evidence>
<dbReference type="Proteomes" id="UP000032287">
    <property type="component" value="Unassembled WGS sequence"/>
</dbReference>
<dbReference type="InterPro" id="IPR039421">
    <property type="entry name" value="Type_1_exporter"/>
</dbReference>
<keyword evidence="3" id="KW-1003">Cell membrane</keyword>
<evidence type="ECO:0000256" key="8">
    <source>
        <dbReference type="ARBA" id="ARBA00023136"/>
    </source>
</evidence>
<sequence length="570" mass="62742">MRLLKPYFKRYKLDLVLAVITVIIMAMAMLFQPTLLSKIVQAISDDNMTKVRHIGLQLLVIAGIGLIAGIVNTIFAARASQGIASDVREAAYRKIQTFSFGNVEQFSAGNLVVRLTNDVQQIQSILMMMLQPLLRMPILFIGGFILAVNSIPKLWWIIVVMVILVGAVSALVMGNMGKRFGMIQGLIDRVNAKAKENLQGVRVVKSFNQEGNEQKRFDDVSDELNHVNLQIGYLFSIIMPAFMFIGQGLMVVAIYFVGNMVGTEPKMLAQITGFTNYLMIIMQAIIVGGMMMTFAARGFVSMGRISEIMDTKPGLVYKDVPAQYLTGAVEFDDVSFTYPGDDKPTLKHISFKVQPGEMIGIVGATGSGKSSMAQLIPRLFDPTEGTVKVGGVDLKDANESSLRKTVSFVLQRATLFSGKISDNLRQGKPDAQEQDMKRAAQIAQAAEFVERYEDTYEHVVEERSSNFSGGQKQRLSIARGVIGNPKILILDDSTSALDAKSEKLVKEALDNELQDTTTFIIAEKISSVINADRILVLEDGALVAEGAHQQLVETSPIYQEIYKTQKAQEA</sequence>